<sequence>MSDADLDDPDGAPTLIARYGQLLSGDHDEGERGELLLDILHDLLTGSGIQPRPAAPLVGVSPTLGLRRGDTKLLLGLVWRDSPLTAQDVAVWQQAAQRRSNVQVVLISMSGFDSRVGESVDPQSPVVVLLDRTHVEAALCGLLTIEDAMQEVGDRAIFDGTAFTSVTDLVLTARRDDPPSFVSFTRSPMPWELELAVAAGVSLQHLLSAGAGWGQITGFTVDGSRMLITTGEGVMEVDTLRGTAHWLLPLMGCSGSALASADGGILVRRGSAVVQWKDGVLTPVAGDLGDTRMLLWGPNGLAWALCGSGVELAGAKLGLVRLGGTVGDQQRYSILFDANVLSAVWLGDLRFFLGAEGHSAVVDLGRSTMVRREDWIELPSPQYLVVQGGEVIAAGSDRTGVRAFLHRVDPAARTTSLVAQMQLNMVQGLGITPQGRFLLLGDVRGNSQAPRPVIVEVSGGGPQAYTATPTSALGTPVEPEPPAASAAAGATAETVEAPSAVAAATPDPYAAVRIVAHGERKDYALDHRPLKTGGQAQVFRGTHKHTGTAVALKRLRMTGDDQRARMHREVDAAGMFGSNRHVMPVLDFSPTFEWLVMPLADRSAEDMAAVLNQDGPLRDLITAICEGLREPHQSGWIHRDLKPANILWLDGRWVIADWGLGRRPRGQTTAPGRTQVGELYGSLGYAAPELYTDAHTVGPQTDIYSIGQMVGWALLKTDPRANVPHLPPAGPWRAVVRAATHHDPRQRPATVDELLALIAAELDPPPAIPVNRGRALIEAAREGDTSAVPALFRLAADTASDYELYMEVLVGLDDIQIRQAVSADPGTACAVVQGVQELHTGGYVTLEYHDVDQLTLWLLQIARHAESIEAWDLLEDTIDSILYLDSGWDRGGVRNDIHAWLSTRSGAAAAIAAQALRAHPDSVPHFDGLALQANVDRRIRQAVSSSIRSTSS</sequence>
<dbReference type="GO" id="GO:0004674">
    <property type="term" value="F:protein serine/threonine kinase activity"/>
    <property type="evidence" value="ECO:0007669"/>
    <property type="project" value="UniProtKB-EC"/>
</dbReference>
<proteinExistence type="predicted"/>
<keyword evidence="3 9" id="KW-0808">Transferase</keyword>
<evidence type="ECO:0000256" key="2">
    <source>
        <dbReference type="ARBA" id="ARBA00022527"/>
    </source>
</evidence>
<dbReference type="SUPFAM" id="SSF56112">
    <property type="entry name" value="Protein kinase-like (PK-like)"/>
    <property type="match status" value="1"/>
</dbReference>
<keyword evidence="5 9" id="KW-0418">Kinase</keyword>
<protein>
    <recommendedName>
        <fullName evidence="1">non-specific serine/threonine protein kinase</fullName>
        <ecNumber evidence="1">2.7.11.1</ecNumber>
    </recommendedName>
</protein>
<dbReference type="RefSeq" id="WP_387340912.1">
    <property type="nucleotide sequence ID" value="NZ_JBIAXI010000003.1"/>
</dbReference>
<keyword evidence="4" id="KW-0547">Nucleotide-binding</keyword>
<keyword evidence="10" id="KW-1185">Reference proteome</keyword>
<dbReference type="PANTHER" id="PTHR43289">
    <property type="entry name" value="MITOGEN-ACTIVATED PROTEIN KINASE KINASE KINASE 20-RELATED"/>
    <property type="match status" value="1"/>
</dbReference>
<evidence type="ECO:0000259" key="8">
    <source>
        <dbReference type="PROSITE" id="PS50011"/>
    </source>
</evidence>
<accession>A0ABW6V098</accession>
<evidence type="ECO:0000313" key="10">
    <source>
        <dbReference type="Proteomes" id="UP001602119"/>
    </source>
</evidence>
<feature type="region of interest" description="Disordered" evidence="7">
    <location>
        <begin position="460"/>
        <end position="485"/>
    </location>
</feature>
<evidence type="ECO:0000256" key="4">
    <source>
        <dbReference type="ARBA" id="ARBA00022741"/>
    </source>
</evidence>
<dbReference type="InterPro" id="IPR011009">
    <property type="entry name" value="Kinase-like_dom_sf"/>
</dbReference>
<evidence type="ECO:0000256" key="5">
    <source>
        <dbReference type="ARBA" id="ARBA00022777"/>
    </source>
</evidence>
<evidence type="ECO:0000256" key="3">
    <source>
        <dbReference type="ARBA" id="ARBA00022679"/>
    </source>
</evidence>
<feature type="domain" description="Protein kinase" evidence="8">
    <location>
        <begin position="524"/>
        <end position="791"/>
    </location>
</feature>
<keyword evidence="2" id="KW-0723">Serine/threonine-protein kinase</keyword>
<dbReference type="EC" id="2.7.11.1" evidence="1"/>
<dbReference type="EMBL" id="JBIAXI010000003">
    <property type="protein sequence ID" value="MFF4772498.1"/>
    <property type="molecule type" value="Genomic_DNA"/>
</dbReference>
<comment type="caution">
    <text evidence="9">The sequence shown here is derived from an EMBL/GenBank/DDBJ whole genome shotgun (WGS) entry which is preliminary data.</text>
</comment>
<dbReference type="Proteomes" id="UP001602119">
    <property type="component" value="Unassembled WGS sequence"/>
</dbReference>
<dbReference type="SUPFAM" id="SSF69304">
    <property type="entry name" value="Tricorn protease N-terminal domain"/>
    <property type="match status" value="1"/>
</dbReference>
<dbReference type="Pfam" id="PF00069">
    <property type="entry name" value="Pkinase"/>
    <property type="match status" value="1"/>
</dbReference>
<gene>
    <name evidence="9" type="ORF">ACFY05_06535</name>
</gene>
<reference evidence="9 10" key="1">
    <citation type="submission" date="2024-10" db="EMBL/GenBank/DDBJ databases">
        <title>The Natural Products Discovery Center: Release of the First 8490 Sequenced Strains for Exploring Actinobacteria Biosynthetic Diversity.</title>
        <authorList>
            <person name="Kalkreuter E."/>
            <person name="Kautsar S.A."/>
            <person name="Yang D."/>
            <person name="Bader C.D."/>
            <person name="Teijaro C.N."/>
            <person name="Fluegel L."/>
            <person name="Davis C.M."/>
            <person name="Simpson J.R."/>
            <person name="Lauterbach L."/>
            <person name="Steele A.D."/>
            <person name="Gui C."/>
            <person name="Meng S."/>
            <person name="Li G."/>
            <person name="Viehrig K."/>
            <person name="Ye F."/>
            <person name="Su P."/>
            <person name="Kiefer A.F."/>
            <person name="Nichols A."/>
            <person name="Cepeda A.J."/>
            <person name="Yan W."/>
            <person name="Fan B."/>
            <person name="Jiang Y."/>
            <person name="Adhikari A."/>
            <person name="Zheng C.-J."/>
            <person name="Schuster L."/>
            <person name="Cowan T.M."/>
            <person name="Smanski M.J."/>
            <person name="Chevrette M.G."/>
            <person name="De Carvalho L.P.S."/>
            <person name="Shen B."/>
        </authorList>
    </citation>
    <scope>NUCLEOTIDE SEQUENCE [LARGE SCALE GENOMIC DNA]</scope>
    <source>
        <strain evidence="9 10">NPDC001281</strain>
    </source>
</reference>
<dbReference type="SMART" id="SM00220">
    <property type="entry name" value="S_TKc"/>
    <property type="match status" value="1"/>
</dbReference>
<keyword evidence="6" id="KW-0067">ATP-binding</keyword>
<dbReference type="PANTHER" id="PTHR43289:SF6">
    <property type="entry name" value="SERINE_THREONINE-PROTEIN KINASE NEKL-3"/>
    <property type="match status" value="1"/>
</dbReference>
<evidence type="ECO:0000256" key="1">
    <source>
        <dbReference type="ARBA" id="ARBA00012513"/>
    </source>
</evidence>
<dbReference type="InterPro" id="IPR000719">
    <property type="entry name" value="Prot_kinase_dom"/>
</dbReference>
<dbReference type="Gene3D" id="1.10.510.10">
    <property type="entry name" value="Transferase(Phosphotransferase) domain 1"/>
    <property type="match status" value="1"/>
</dbReference>
<evidence type="ECO:0000256" key="7">
    <source>
        <dbReference type="SAM" id="MobiDB-lite"/>
    </source>
</evidence>
<evidence type="ECO:0000256" key="6">
    <source>
        <dbReference type="ARBA" id="ARBA00022840"/>
    </source>
</evidence>
<dbReference type="PROSITE" id="PS50011">
    <property type="entry name" value="PROTEIN_KINASE_DOM"/>
    <property type="match status" value="1"/>
</dbReference>
<evidence type="ECO:0000313" key="9">
    <source>
        <dbReference type="EMBL" id="MFF4772498.1"/>
    </source>
</evidence>
<name>A0ABW6V098_MICFU</name>
<organism evidence="9 10">
    <name type="scientific">Microtetraspora fusca</name>
    <dbReference type="NCBI Taxonomy" id="1997"/>
    <lineage>
        <taxon>Bacteria</taxon>
        <taxon>Bacillati</taxon>
        <taxon>Actinomycetota</taxon>
        <taxon>Actinomycetes</taxon>
        <taxon>Streptosporangiales</taxon>
        <taxon>Streptosporangiaceae</taxon>
        <taxon>Microtetraspora</taxon>
    </lineage>
</organism>
<dbReference type="CDD" id="cd14014">
    <property type="entry name" value="STKc_PknB_like"/>
    <property type="match status" value="1"/>
</dbReference>